<dbReference type="CDD" id="cd00209">
    <property type="entry name" value="DHFR"/>
    <property type="match status" value="1"/>
</dbReference>
<evidence type="ECO:0000313" key="10">
    <source>
        <dbReference type="EMBL" id="MFC5648462.1"/>
    </source>
</evidence>
<keyword evidence="4 7" id="KW-0554">One-carbon metabolism</keyword>
<evidence type="ECO:0000256" key="4">
    <source>
        <dbReference type="ARBA" id="ARBA00022563"/>
    </source>
</evidence>
<dbReference type="SUPFAM" id="SSF53597">
    <property type="entry name" value="Dihydrofolate reductase-like"/>
    <property type="match status" value="1"/>
</dbReference>
<sequence>MTVTMIGAMANNRVIGVDNAMPWHLPAEMGHFRRSTIGRTVLMGRKTFESLGRPLKDRRNVILTRNIDYAPAGCEIVHTVEEALNLYEAAAVEELVVMGGAEIYSLFLPYADKLLLTEVDANIDGDAYFPAFDSEEWSLVNSESFSKDEKNSYDFKIQTYERKRGK</sequence>
<feature type="domain" description="DHFR" evidence="9">
    <location>
        <begin position="2"/>
        <end position="162"/>
    </location>
</feature>
<comment type="catalytic activity">
    <reaction evidence="7">
        <text>(6S)-5,6,7,8-tetrahydrofolate + NADP(+) = 7,8-dihydrofolate + NADPH + H(+)</text>
        <dbReference type="Rhea" id="RHEA:15009"/>
        <dbReference type="ChEBI" id="CHEBI:15378"/>
        <dbReference type="ChEBI" id="CHEBI:57451"/>
        <dbReference type="ChEBI" id="CHEBI:57453"/>
        <dbReference type="ChEBI" id="CHEBI:57783"/>
        <dbReference type="ChEBI" id="CHEBI:58349"/>
        <dbReference type="EC" id="1.5.1.3"/>
    </reaction>
</comment>
<evidence type="ECO:0000256" key="2">
    <source>
        <dbReference type="ARBA" id="ARBA00009539"/>
    </source>
</evidence>
<comment type="caution">
    <text evidence="10">The sequence shown here is derived from an EMBL/GenBank/DDBJ whole genome shotgun (WGS) entry which is preliminary data.</text>
</comment>
<organism evidence="10 11">
    <name type="scientific">Paenibacillus solisilvae</name>
    <dbReference type="NCBI Taxonomy" id="2486751"/>
    <lineage>
        <taxon>Bacteria</taxon>
        <taxon>Bacillati</taxon>
        <taxon>Bacillota</taxon>
        <taxon>Bacilli</taxon>
        <taxon>Bacillales</taxon>
        <taxon>Paenibacillaceae</taxon>
        <taxon>Paenibacillus</taxon>
    </lineage>
</organism>
<evidence type="ECO:0000256" key="6">
    <source>
        <dbReference type="ARBA" id="ARBA00023002"/>
    </source>
</evidence>
<protein>
    <recommendedName>
        <fullName evidence="3 7">Dihydrofolate reductase</fullName>
        <ecNumber evidence="3 7">1.5.1.3</ecNumber>
    </recommendedName>
</protein>
<dbReference type="Gene3D" id="3.40.430.10">
    <property type="entry name" value="Dihydrofolate Reductase, subunit A"/>
    <property type="match status" value="1"/>
</dbReference>
<dbReference type="PANTHER" id="PTHR48069:SF3">
    <property type="entry name" value="DIHYDROFOLATE REDUCTASE"/>
    <property type="match status" value="1"/>
</dbReference>
<dbReference type="PRINTS" id="PR00070">
    <property type="entry name" value="DHFR"/>
</dbReference>
<dbReference type="PIRSF" id="PIRSF000194">
    <property type="entry name" value="DHFR"/>
    <property type="match status" value="1"/>
</dbReference>
<keyword evidence="11" id="KW-1185">Reference proteome</keyword>
<keyword evidence="6 7" id="KW-0560">Oxidoreductase</keyword>
<dbReference type="InterPro" id="IPR017925">
    <property type="entry name" value="DHFR_CS"/>
</dbReference>
<comment type="pathway">
    <text evidence="1 7">Cofactor biosynthesis; tetrahydrofolate biosynthesis; 5,6,7,8-tetrahydrofolate from 7,8-dihydrofolate: step 1/1.</text>
</comment>
<dbReference type="EC" id="1.5.1.3" evidence="3 7"/>
<dbReference type="PANTHER" id="PTHR48069">
    <property type="entry name" value="DIHYDROFOLATE REDUCTASE"/>
    <property type="match status" value="1"/>
</dbReference>
<comment type="function">
    <text evidence="7">Key enzyme in folate metabolism. Catalyzes an essential reaction for de novo glycine and purine synthesis, and for DNA precursor synthesis.</text>
</comment>
<evidence type="ECO:0000256" key="1">
    <source>
        <dbReference type="ARBA" id="ARBA00004903"/>
    </source>
</evidence>
<dbReference type="InterPro" id="IPR001796">
    <property type="entry name" value="DHFR_dom"/>
</dbReference>
<reference evidence="11" key="1">
    <citation type="journal article" date="2019" name="Int. J. Syst. Evol. Microbiol.">
        <title>The Global Catalogue of Microorganisms (GCM) 10K type strain sequencing project: providing services to taxonomists for standard genome sequencing and annotation.</title>
        <authorList>
            <consortium name="The Broad Institute Genomics Platform"/>
            <consortium name="The Broad Institute Genome Sequencing Center for Infectious Disease"/>
            <person name="Wu L."/>
            <person name="Ma J."/>
        </authorList>
    </citation>
    <scope>NUCLEOTIDE SEQUENCE [LARGE SCALE GENOMIC DNA]</scope>
    <source>
        <strain evidence="11">CGMCC 1.3240</strain>
    </source>
</reference>
<evidence type="ECO:0000256" key="5">
    <source>
        <dbReference type="ARBA" id="ARBA00022857"/>
    </source>
</evidence>
<evidence type="ECO:0000259" key="9">
    <source>
        <dbReference type="PROSITE" id="PS51330"/>
    </source>
</evidence>
<dbReference type="InterPro" id="IPR012259">
    <property type="entry name" value="DHFR"/>
</dbReference>
<dbReference type="EMBL" id="JBHSOW010000016">
    <property type="protein sequence ID" value="MFC5648462.1"/>
    <property type="molecule type" value="Genomic_DNA"/>
</dbReference>
<evidence type="ECO:0000256" key="8">
    <source>
        <dbReference type="RuleBase" id="RU004474"/>
    </source>
</evidence>
<evidence type="ECO:0000313" key="11">
    <source>
        <dbReference type="Proteomes" id="UP001596047"/>
    </source>
</evidence>
<dbReference type="GO" id="GO:0004146">
    <property type="term" value="F:dihydrofolate reductase activity"/>
    <property type="evidence" value="ECO:0007669"/>
    <property type="project" value="UniProtKB-EC"/>
</dbReference>
<name>A0ABW0VRD5_9BACL</name>
<dbReference type="PROSITE" id="PS51330">
    <property type="entry name" value="DHFR_2"/>
    <property type="match status" value="1"/>
</dbReference>
<comment type="similarity">
    <text evidence="2 7 8">Belongs to the dihydrofolate reductase family.</text>
</comment>
<gene>
    <name evidence="10" type="ORF">ACFPYJ_04850</name>
</gene>
<keyword evidence="5 7" id="KW-0521">NADP</keyword>
<dbReference type="Pfam" id="PF00186">
    <property type="entry name" value="DHFR_1"/>
    <property type="match status" value="1"/>
</dbReference>
<dbReference type="Proteomes" id="UP001596047">
    <property type="component" value="Unassembled WGS sequence"/>
</dbReference>
<dbReference type="PROSITE" id="PS00075">
    <property type="entry name" value="DHFR_1"/>
    <property type="match status" value="1"/>
</dbReference>
<proteinExistence type="inferred from homology"/>
<dbReference type="InterPro" id="IPR024072">
    <property type="entry name" value="DHFR-like_dom_sf"/>
</dbReference>
<evidence type="ECO:0000256" key="7">
    <source>
        <dbReference type="PIRNR" id="PIRNR000194"/>
    </source>
</evidence>
<dbReference type="RefSeq" id="WP_379186920.1">
    <property type="nucleotide sequence ID" value="NZ_JBHSOW010000016.1"/>
</dbReference>
<evidence type="ECO:0000256" key="3">
    <source>
        <dbReference type="ARBA" id="ARBA00012856"/>
    </source>
</evidence>
<accession>A0ABW0VRD5</accession>